<evidence type="ECO:0000259" key="5">
    <source>
        <dbReference type="PROSITE" id="PS51935"/>
    </source>
</evidence>
<dbReference type="PANTHER" id="PTHR47053:SF1">
    <property type="entry name" value="MUREIN DD-ENDOPEPTIDASE MEPH-RELATED"/>
    <property type="match status" value="1"/>
</dbReference>
<dbReference type="InterPro" id="IPR038765">
    <property type="entry name" value="Papain-like_cys_pep_sf"/>
</dbReference>
<dbReference type="InterPro" id="IPR000064">
    <property type="entry name" value="NLP_P60_dom"/>
</dbReference>
<accession>A0ABT5W670</accession>
<dbReference type="SUPFAM" id="SSF54001">
    <property type="entry name" value="Cysteine proteinases"/>
    <property type="match status" value="1"/>
</dbReference>
<dbReference type="InterPro" id="IPR036365">
    <property type="entry name" value="PGBD-like_sf"/>
</dbReference>
<dbReference type="SUPFAM" id="SSF47090">
    <property type="entry name" value="PGBD-like"/>
    <property type="match status" value="4"/>
</dbReference>
<dbReference type="InterPro" id="IPR051202">
    <property type="entry name" value="Peptidase_C40"/>
</dbReference>
<name>A0ABT5W670_9BACL</name>
<sequence>MQWKARHVIMTSAFASALFMLPTEGKAAQLKIGMSDAKVKEVQQLLKAAGFFTYPTATGYYGTITETAVKNFQSSVKLPVTGVVDDQTYAKLKTASSPQPALKQGASGEAVKTLQQQLKTLGLFTYSEITGYYGTITADAVKKFQKQAGLPATGAADNATLNKLKDAANAKTKTSTSSVNKATIYLTIGSSGDLVKEVQTKLKQLGHFTYPEITSYYGTITADAVKKFQKQAGLSATGTVDNTTLTKLREAAQPKETAPSGGNQATVYLTIGSSGDLVKEVQTKLNQLGLVTSAQITGYYGTITADAVRQFQQTAGLKVTGIVDDTTYQRLKAQNSVQKVDPIELVADAALLLGKPYVWGGQTPEQGFDCSGLIYYLFQQQGVKVPRTVATMWNAGTSVSSPSIGDMVFFKTEGNTVSHVGIYIGNNQFLHSGSSTGVTISSFSNSYWSSCYVGAKRYW</sequence>
<keyword evidence="3" id="KW-0378">Hydrolase</keyword>
<reference evidence="6 7" key="1">
    <citation type="submission" date="2023-01" db="EMBL/GenBank/DDBJ databases">
        <title>Genome-based reclassification of Anoxybacillus geothermalis as a later heterotypic synonym of Anoxybacillus rupiensis.</title>
        <authorList>
            <person name="Inan Bektas K."/>
            <person name="Canakci S."/>
            <person name="Belduz A.A."/>
            <person name="Guler H.H."/>
        </authorList>
    </citation>
    <scope>NUCLEOTIDE SEQUENCE [LARGE SCALE GENOMIC DNA]</scope>
    <source>
        <strain evidence="6 7">DSM 17127</strain>
    </source>
</reference>
<evidence type="ECO:0000256" key="4">
    <source>
        <dbReference type="ARBA" id="ARBA00022807"/>
    </source>
</evidence>
<dbReference type="RefSeq" id="WP_275192061.1">
    <property type="nucleotide sequence ID" value="NZ_JAQOTG010000013.1"/>
</dbReference>
<dbReference type="EMBL" id="JAQOTG010000013">
    <property type="protein sequence ID" value="MDE8564802.1"/>
    <property type="molecule type" value="Genomic_DNA"/>
</dbReference>
<dbReference type="InterPro" id="IPR002477">
    <property type="entry name" value="Peptidoglycan-bd-like"/>
</dbReference>
<keyword evidence="2" id="KW-0645">Protease</keyword>
<gene>
    <name evidence="6" type="ORF">PNH38_13105</name>
</gene>
<protein>
    <submittedName>
        <fullName evidence="6">Peptidoglycan-binding protein</fullName>
    </submittedName>
</protein>
<dbReference type="PROSITE" id="PS51935">
    <property type="entry name" value="NLPC_P60"/>
    <property type="match status" value="1"/>
</dbReference>
<evidence type="ECO:0000256" key="2">
    <source>
        <dbReference type="ARBA" id="ARBA00022670"/>
    </source>
</evidence>
<dbReference type="Proteomes" id="UP001213979">
    <property type="component" value="Unassembled WGS sequence"/>
</dbReference>
<evidence type="ECO:0000313" key="6">
    <source>
        <dbReference type="EMBL" id="MDE8564802.1"/>
    </source>
</evidence>
<proteinExistence type="inferred from homology"/>
<dbReference type="Pfam" id="PF01471">
    <property type="entry name" value="PG_binding_1"/>
    <property type="match status" value="4"/>
</dbReference>
<evidence type="ECO:0000313" key="7">
    <source>
        <dbReference type="Proteomes" id="UP001213979"/>
    </source>
</evidence>
<comment type="similarity">
    <text evidence="1">Belongs to the peptidase C40 family.</text>
</comment>
<keyword evidence="4" id="KW-0788">Thiol protease</keyword>
<dbReference type="Pfam" id="PF00877">
    <property type="entry name" value="NLPC_P60"/>
    <property type="match status" value="1"/>
</dbReference>
<organism evidence="6 7">
    <name type="scientific">Anoxybacteroides rupiense</name>
    <dbReference type="NCBI Taxonomy" id="311460"/>
    <lineage>
        <taxon>Bacteria</taxon>
        <taxon>Bacillati</taxon>
        <taxon>Bacillota</taxon>
        <taxon>Bacilli</taxon>
        <taxon>Bacillales</taxon>
        <taxon>Anoxybacillaceae</taxon>
        <taxon>Anoxybacteroides</taxon>
    </lineage>
</organism>
<dbReference type="InterPro" id="IPR036366">
    <property type="entry name" value="PGBDSf"/>
</dbReference>
<dbReference type="PANTHER" id="PTHR47053">
    <property type="entry name" value="MUREIN DD-ENDOPEPTIDASE MEPH-RELATED"/>
    <property type="match status" value="1"/>
</dbReference>
<evidence type="ECO:0000256" key="1">
    <source>
        <dbReference type="ARBA" id="ARBA00007074"/>
    </source>
</evidence>
<feature type="domain" description="NlpC/P60" evidence="5">
    <location>
        <begin position="339"/>
        <end position="459"/>
    </location>
</feature>
<keyword evidence="7" id="KW-1185">Reference proteome</keyword>
<dbReference type="Gene3D" id="3.90.1720.10">
    <property type="entry name" value="endopeptidase domain like (from Nostoc punctiforme)"/>
    <property type="match status" value="1"/>
</dbReference>
<evidence type="ECO:0000256" key="3">
    <source>
        <dbReference type="ARBA" id="ARBA00022801"/>
    </source>
</evidence>
<dbReference type="Gene3D" id="1.10.101.10">
    <property type="entry name" value="PGBD-like superfamily/PGBD"/>
    <property type="match status" value="4"/>
</dbReference>
<comment type="caution">
    <text evidence="6">The sequence shown here is derived from an EMBL/GenBank/DDBJ whole genome shotgun (WGS) entry which is preliminary data.</text>
</comment>